<reference evidence="1" key="1">
    <citation type="journal article" date="2015" name="ISME J.">
        <title>Draft Genome Sequence of Streptomyces incarnatus NRRL8089, which Produces the Nucleoside Antibiotic Sinefungin.</title>
        <authorList>
            <person name="Oshima K."/>
            <person name="Hattori M."/>
            <person name="Shimizu H."/>
            <person name="Fukuda K."/>
            <person name="Nemoto M."/>
            <person name="Inagaki K."/>
            <person name="Tamura T."/>
        </authorList>
    </citation>
    <scope>NUCLEOTIDE SEQUENCE</scope>
    <source>
        <strain evidence="1">FACHB-1375</strain>
    </source>
</reference>
<gene>
    <name evidence="1" type="ORF">H6G03_21600</name>
</gene>
<protein>
    <submittedName>
        <fullName evidence="1">Uncharacterized protein</fullName>
    </submittedName>
</protein>
<sequence length="153" mass="17300">MLEVIKPNIIMQIAINIDESEKIDPIDPIGDITITNDTTTITEKSTYLDSWFDALITGVKAVKQGKNIAVEIVEEPEPILFEPWEEGMRIYYRKQSISISHVSEFTTALKLAANNFLNKLDSQSEFHSNDLLKVIRDFVDNESQPQITVQSSA</sequence>
<dbReference type="EMBL" id="JACJPW010000060">
    <property type="protein sequence ID" value="MBD2183623.1"/>
    <property type="molecule type" value="Genomic_DNA"/>
</dbReference>
<dbReference type="AlphaFoldDB" id="A0A926ZHS8"/>
<name>A0A926ZHS8_9CYAN</name>
<accession>A0A926ZHS8</accession>
<dbReference type="Proteomes" id="UP000641646">
    <property type="component" value="Unassembled WGS sequence"/>
</dbReference>
<evidence type="ECO:0000313" key="1">
    <source>
        <dbReference type="EMBL" id="MBD2183623.1"/>
    </source>
</evidence>
<comment type="caution">
    <text evidence="1">The sequence shown here is derived from an EMBL/GenBank/DDBJ whole genome shotgun (WGS) entry which is preliminary data.</text>
</comment>
<keyword evidence="2" id="KW-1185">Reference proteome</keyword>
<organism evidence="1 2">
    <name type="scientific">Aerosakkonema funiforme FACHB-1375</name>
    <dbReference type="NCBI Taxonomy" id="2949571"/>
    <lineage>
        <taxon>Bacteria</taxon>
        <taxon>Bacillati</taxon>
        <taxon>Cyanobacteriota</taxon>
        <taxon>Cyanophyceae</taxon>
        <taxon>Oscillatoriophycideae</taxon>
        <taxon>Aerosakkonematales</taxon>
        <taxon>Aerosakkonemataceae</taxon>
        <taxon>Aerosakkonema</taxon>
    </lineage>
</organism>
<proteinExistence type="predicted"/>
<reference evidence="1" key="2">
    <citation type="submission" date="2020-08" db="EMBL/GenBank/DDBJ databases">
        <authorList>
            <person name="Chen M."/>
            <person name="Teng W."/>
            <person name="Zhao L."/>
            <person name="Hu C."/>
            <person name="Zhou Y."/>
            <person name="Han B."/>
            <person name="Song L."/>
            <person name="Shu W."/>
        </authorList>
    </citation>
    <scope>NUCLEOTIDE SEQUENCE</scope>
    <source>
        <strain evidence="1">FACHB-1375</strain>
    </source>
</reference>
<evidence type="ECO:0000313" key="2">
    <source>
        <dbReference type="Proteomes" id="UP000641646"/>
    </source>
</evidence>